<dbReference type="Gene3D" id="2.180.10.10">
    <property type="entry name" value="RHS repeat-associated core"/>
    <property type="match status" value="1"/>
</dbReference>
<accession>A0A554VM53</accession>
<dbReference type="OrthoDB" id="2972467at2"/>
<proteinExistence type="predicted"/>
<organism evidence="2 3">
    <name type="scientific">Aquimarina algiphila</name>
    <dbReference type="NCBI Taxonomy" id="2047982"/>
    <lineage>
        <taxon>Bacteria</taxon>
        <taxon>Pseudomonadati</taxon>
        <taxon>Bacteroidota</taxon>
        <taxon>Flavobacteriia</taxon>
        <taxon>Flavobacteriales</taxon>
        <taxon>Flavobacteriaceae</taxon>
        <taxon>Aquimarina</taxon>
    </lineage>
</organism>
<evidence type="ECO:0000259" key="1">
    <source>
        <dbReference type="Pfam" id="PF20041"/>
    </source>
</evidence>
<comment type="caution">
    <text evidence="2">The sequence shown here is derived from an EMBL/GenBank/DDBJ whole genome shotgun (WGS) entry which is preliminary data.</text>
</comment>
<dbReference type="Pfam" id="PF20041">
    <property type="entry name" value="DUF6443"/>
    <property type="match status" value="1"/>
</dbReference>
<keyword evidence="3" id="KW-1185">Reference proteome</keyword>
<dbReference type="InterPro" id="IPR018247">
    <property type="entry name" value="EF_Hand_1_Ca_BS"/>
</dbReference>
<sequence length="1568" mass="173665">MKYIHKIIALLTFLVITHTYGQLGIENVDNYDPISFLNQERSYTVVTRSPETFVPRGDINNWQVYGGVITHFNATTDAITVRWTSVGQGYLLYTGLQQWMSGTSQDPTPILQEKIEYTDKNITVKDPDNMATYAGVAVSYIDCYTAVLKTNADIPNGRAWYWQLTPNGTSTTMKIQSRLVKTGNGRDDNEYEADETIVYESGNYYLRYYDTTSQTWGGALPLNVDLVAGSANQISVTQWYTDIDNDGFGDPASVPITVTGCAKPTGYVDNNLDMCPTEAGENQGCATTNYRKPLLSNHENYVYTAVPQIPIQDINTISKQHDVIEGVTYYDGLGRTIKSIAIGQSPKGNDMVQIHTYDYMGRQKQQFLPYTSTTNGGSFLQKTNQENVTHDVREFYQEYLSDQGESTPYPKVVPYSESLYDNTPGSRPLQQAAPGYDWHMGSGHEVKFDRGFNAANEVRKYKVSYTGNSLANPTLVEDGFYAYKELQKSTVTDEDGKTIETFVNQQGQTVLSRKAGLDTYSIYDDYGNLSFVLSPKVKVTDGISAIELAELGYQYKYNSSGAVIEKKDPGKGLESTVYNDLGQPVLVQSAKLKAEHKWLFTKYDFLGRVIYTGMYTDSSTRSALQTMVSALPINALYESKTTSPIAGFENQLYYTNTVFPTNITELHTINYYDTYEFDRTSKPEAIAHANVYGEVITQNTQDFATGTKEKVLGTHHWITSVIYYDNDGSAVYTFSDNPYLQTTDVVKLQLDFTGKLLKSRSYHKKGTNAEIVTQQTFTYDHAGRLLDEKQCIGDNSLSESCGEPTQTTTEKVEIVARNSYDELGQLENKKVGGTVSASGSSNGTLSGVEGLQTIDYKYNIRGWLTHINDPDADLGDDLFACKVAYTKTNLQNGPSSFSIAYYNGNISSTHWKTSNDNKKYGYMYGYDAHNRLTESVFFKGDLIDPGVLSESFSFDKNGNITGGFRENHQGGTVDYLQYTYDSGNKLLKVADLTGNPEGFKEGINSGNDYAYDIDGNMTQDLNKGITNIIYNHLNLPTQITVVQGSQTSTTQMVYTAGGSKLSKTTTVNNTPKTTQYAGTFVYTDTNTYPEYIHFSEGYIEPVIASGSAAISYTYIYQYTDHLGNVRLSYADDNGDGMVDASEIREEKHYYAFGLQHNYGSSDPRSIKRGRKHNYGFNGIELNEDLGIDLYEMPLRSYDPAIARWTAQDLVVHFMYSPYSAFDNNPVYYADPSGADSYSSAQDYFANYNMTDSYVPAGFSYDPFGSNTDVFYGTNPTYGQGGIVDQNYAAYRESQALTAQYGRTYSVSAGDLNPWTRYFASEANRIGGVLASLENSTNSIAGAATNGAISSVKDFWSGIGDSVSGVFSNPWEAWKQHMGAGGWKNFIPGYTAYSATIGRTIGGLQTASSVGSSLARGNYYGAGRTYGGFLGGTSLELGLTVATGGVARGLSGSSIGRVFWVGEGSQSAAQAYALKNGMKTLDMTWYGRAGVGMERLLKPISPYLNRKMWDGLSYVFARNANGPVFTMFGTYRNTGIHMSNISSRSTWFRVEYPTLTKYGKEWTPLLTPK</sequence>
<dbReference type="NCBIfam" id="TIGR03696">
    <property type="entry name" value="Rhs_assc_core"/>
    <property type="match status" value="1"/>
</dbReference>
<gene>
    <name evidence="2" type="ORF">FOF46_08675</name>
</gene>
<dbReference type="InterPro" id="IPR022385">
    <property type="entry name" value="Rhs_assc_core"/>
</dbReference>
<reference evidence="2 3" key="1">
    <citation type="submission" date="2019-07" db="EMBL/GenBank/DDBJ databases">
        <title>The draft genome sequence of Aquimarina algiphila M91.</title>
        <authorList>
            <person name="Meng X."/>
        </authorList>
    </citation>
    <scope>NUCLEOTIDE SEQUENCE [LARGE SCALE GENOMIC DNA]</scope>
    <source>
        <strain evidence="2 3">M91</strain>
    </source>
</reference>
<protein>
    <recommendedName>
        <fullName evidence="1">DUF6443 domain-containing protein</fullName>
    </recommendedName>
</protein>
<evidence type="ECO:0000313" key="2">
    <source>
        <dbReference type="EMBL" id="TSE09321.1"/>
    </source>
</evidence>
<dbReference type="PROSITE" id="PS00018">
    <property type="entry name" value="EF_HAND_1"/>
    <property type="match status" value="1"/>
</dbReference>
<feature type="domain" description="DUF6443" evidence="1">
    <location>
        <begin position="307"/>
        <end position="450"/>
    </location>
</feature>
<dbReference type="InterPro" id="IPR045619">
    <property type="entry name" value="DUF6443"/>
</dbReference>
<dbReference type="RefSeq" id="WP_143916176.1">
    <property type="nucleotide sequence ID" value="NZ_CANMIK010000002.1"/>
</dbReference>
<evidence type="ECO:0000313" key="3">
    <source>
        <dbReference type="Proteomes" id="UP000318833"/>
    </source>
</evidence>
<dbReference type="EMBL" id="VLNR01000014">
    <property type="protein sequence ID" value="TSE09321.1"/>
    <property type="molecule type" value="Genomic_DNA"/>
</dbReference>
<name>A0A554VM53_9FLAO</name>
<dbReference type="Proteomes" id="UP000318833">
    <property type="component" value="Unassembled WGS sequence"/>
</dbReference>